<keyword evidence="6" id="KW-0106">Calcium</keyword>
<evidence type="ECO:0000259" key="13">
    <source>
        <dbReference type="Pfam" id="PF01049"/>
    </source>
</evidence>
<evidence type="ECO:0000256" key="5">
    <source>
        <dbReference type="ARBA" id="ARBA00022737"/>
    </source>
</evidence>
<sequence length="144" mass="15733">ASLPEPEDDIRENIISYNDEGGGEDDMTAFDVSPLQVPISTSSTEKTEIIALSTMSEERDWGPSLAACRARADGDMSAPPFDDLRNYAYEGSGSISGSLSSLLSESDTSQQFDQLNVWGPKFTKLSILYQKSESPHCEEEEDPT</sequence>
<evidence type="ECO:0000256" key="10">
    <source>
        <dbReference type="ARBA" id="ARBA00023180"/>
    </source>
</evidence>
<dbReference type="AlphaFoldDB" id="A0A1B6KR50"/>
<keyword evidence="10" id="KW-0325">Glycoprotein</keyword>
<keyword evidence="9" id="KW-0472">Membrane</keyword>
<evidence type="ECO:0000256" key="3">
    <source>
        <dbReference type="ARBA" id="ARBA00022692"/>
    </source>
</evidence>
<dbReference type="GO" id="GO:0045296">
    <property type="term" value="F:cadherin binding"/>
    <property type="evidence" value="ECO:0007669"/>
    <property type="project" value="TreeGrafter"/>
</dbReference>
<evidence type="ECO:0000256" key="11">
    <source>
        <dbReference type="RuleBase" id="RU004357"/>
    </source>
</evidence>
<dbReference type="InterPro" id="IPR000233">
    <property type="entry name" value="Cadherin_Y-type_LIR"/>
</dbReference>
<feature type="compositionally biased region" description="Acidic residues" evidence="12">
    <location>
        <begin position="1"/>
        <end position="10"/>
    </location>
</feature>
<dbReference type="Pfam" id="PF01049">
    <property type="entry name" value="CADH_Y-type_LIR"/>
    <property type="match status" value="1"/>
</dbReference>
<evidence type="ECO:0000313" key="14">
    <source>
        <dbReference type="EMBL" id="JAT13932.1"/>
    </source>
</evidence>
<dbReference type="Gene3D" id="4.10.900.10">
    <property type="entry name" value="TCF3-CBD (Catenin binding domain)"/>
    <property type="match status" value="1"/>
</dbReference>
<dbReference type="GO" id="GO:0016477">
    <property type="term" value="P:cell migration"/>
    <property type="evidence" value="ECO:0007669"/>
    <property type="project" value="TreeGrafter"/>
</dbReference>
<evidence type="ECO:0000256" key="7">
    <source>
        <dbReference type="ARBA" id="ARBA00022889"/>
    </source>
</evidence>
<feature type="region of interest" description="Disordered" evidence="12">
    <location>
        <begin position="1"/>
        <end position="26"/>
    </location>
</feature>
<dbReference type="EMBL" id="GEBQ01026045">
    <property type="protein sequence ID" value="JAT13932.1"/>
    <property type="molecule type" value="Transcribed_RNA"/>
</dbReference>
<keyword evidence="8" id="KW-1133">Transmembrane helix</keyword>
<dbReference type="GO" id="GO:0005509">
    <property type="term" value="F:calcium ion binding"/>
    <property type="evidence" value="ECO:0007669"/>
    <property type="project" value="InterPro"/>
</dbReference>
<comment type="subcellular location">
    <subcellularLocation>
        <location evidence="1">Cell membrane</location>
        <topology evidence="1">Single-pass type I membrane protein</topology>
    </subcellularLocation>
</comment>
<dbReference type="PANTHER" id="PTHR24027:SF438">
    <property type="entry name" value="CADHERIN 23"/>
    <property type="match status" value="1"/>
</dbReference>
<dbReference type="GO" id="GO:0016342">
    <property type="term" value="C:catenin complex"/>
    <property type="evidence" value="ECO:0007669"/>
    <property type="project" value="TreeGrafter"/>
</dbReference>
<reference evidence="14" key="1">
    <citation type="submission" date="2015-11" db="EMBL/GenBank/DDBJ databases">
        <title>De novo transcriptome assembly of four potential Pierce s Disease insect vectors from Arizona vineyards.</title>
        <authorList>
            <person name="Tassone E.E."/>
        </authorList>
    </citation>
    <scope>NUCLEOTIDE SEQUENCE</scope>
</reference>
<dbReference type="GO" id="GO:0031175">
    <property type="term" value="P:neuron projection development"/>
    <property type="evidence" value="ECO:0007669"/>
    <property type="project" value="TreeGrafter"/>
</dbReference>
<feature type="domain" description="Cadherin Y-type LIR-motif" evidence="13">
    <location>
        <begin position="72"/>
        <end position="130"/>
    </location>
</feature>
<proteinExistence type="predicted"/>
<evidence type="ECO:0000256" key="6">
    <source>
        <dbReference type="ARBA" id="ARBA00022837"/>
    </source>
</evidence>
<dbReference type="PANTHER" id="PTHR24027">
    <property type="entry name" value="CADHERIN-23"/>
    <property type="match status" value="1"/>
</dbReference>
<protein>
    <recommendedName>
        <fullName evidence="13">Cadherin Y-type LIR-motif domain-containing protein</fullName>
    </recommendedName>
</protein>
<dbReference type="InterPro" id="IPR027397">
    <property type="entry name" value="Catenin-bd_sf"/>
</dbReference>
<feature type="non-terminal residue" evidence="14">
    <location>
        <position position="1"/>
    </location>
</feature>
<dbReference type="GO" id="GO:0007156">
    <property type="term" value="P:homophilic cell adhesion via plasma membrane adhesion molecules"/>
    <property type="evidence" value="ECO:0007669"/>
    <property type="project" value="InterPro"/>
</dbReference>
<gene>
    <name evidence="14" type="ORF">g.428</name>
</gene>
<evidence type="ECO:0000256" key="8">
    <source>
        <dbReference type="ARBA" id="ARBA00022989"/>
    </source>
</evidence>
<keyword evidence="4" id="KW-0479">Metal-binding</keyword>
<keyword evidence="3" id="KW-0812">Transmembrane</keyword>
<evidence type="ECO:0000256" key="2">
    <source>
        <dbReference type="ARBA" id="ARBA00022475"/>
    </source>
</evidence>
<dbReference type="GO" id="GO:0009887">
    <property type="term" value="P:animal organ morphogenesis"/>
    <property type="evidence" value="ECO:0007669"/>
    <property type="project" value="UniProtKB-ARBA"/>
</dbReference>
<evidence type="ECO:0000256" key="12">
    <source>
        <dbReference type="SAM" id="MobiDB-lite"/>
    </source>
</evidence>
<evidence type="ECO:0000256" key="1">
    <source>
        <dbReference type="ARBA" id="ARBA00004251"/>
    </source>
</evidence>
<evidence type="ECO:0000256" key="9">
    <source>
        <dbReference type="ARBA" id="ARBA00023136"/>
    </source>
</evidence>
<name>A0A1B6KR50_9HEMI</name>
<comment type="function">
    <text evidence="11">Cadherins are calcium-dependent cell adhesion proteins.</text>
</comment>
<keyword evidence="7" id="KW-0130">Cell adhesion</keyword>
<keyword evidence="5" id="KW-0677">Repeat</keyword>
<dbReference type="GO" id="GO:0008013">
    <property type="term" value="F:beta-catenin binding"/>
    <property type="evidence" value="ECO:0007669"/>
    <property type="project" value="TreeGrafter"/>
</dbReference>
<keyword evidence="2" id="KW-1003">Cell membrane</keyword>
<organism evidence="14">
    <name type="scientific">Graphocephala atropunctata</name>
    <dbReference type="NCBI Taxonomy" id="36148"/>
    <lineage>
        <taxon>Eukaryota</taxon>
        <taxon>Metazoa</taxon>
        <taxon>Ecdysozoa</taxon>
        <taxon>Arthropoda</taxon>
        <taxon>Hexapoda</taxon>
        <taxon>Insecta</taxon>
        <taxon>Pterygota</taxon>
        <taxon>Neoptera</taxon>
        <taxon>Paraneoptera</taxon>
        <taxon>Hemiptera</taxon>
        <taxon>Auchenorrhyncha</taxon>
        <taxon>Membracoidea</taxon>
        <taxon>Cicadellidae</taxon>
        <taxon>Cicadellinae</taxon>
        <taxon>Cicadellini</taxon>
        <taxon>Graphocephala</taxon>
    </lineage>
</organism>
<dbReference type="FunFam" id="4.10.900.10:FF:000001">
    <property type="entry name" value="Cadherin 2"/>
    <property type="match status" value="1"/>
</dbReference>
<dbReference type="InterPro" id="IPR039808">
    <property type="entry name" value="Cadherin"/>
</dbReference>
<accession>A0A1B6KR50</accession>
<evidence type="ECO:0000256" key="4">
    <source>
        <dbReference type="ARBA" id="ARBA00022723"/>
    </source>
</evidence>